<dbReference type="SUPFAM" id="SSF51366">
    <property type="entry name" value="Ribulose-phoshate binding barrel"/>
    <property type="match status" value="1"/>
</dbReference>
<protein>
    <recommendedName>
        <fullName evidence="2">phosphoribosylanthranilate isomerase</fullName>
        <ecNumber evidence="2">5.3.1.24</ecNumber>
    </recommendedName>
</protein>
<dbReference type="EMBL" id="BARV01013300">
    <property type="protein sequence ID" value="GAI13818.1"/>
    <property type="molecule type" value="Genomic_DNA"/>
</dbReference>
<dbReference type="InterPro" id="IPR001240">
    <property type="entry name" value="PRAI_dom"/>
</dbReference>
<dbReference type="PANTHER" id="PTHR42894">
    <property type="entry name" value="N-(5'-PHOSPHORIBOSYL)ANTHRANILATE ISOMERASE"/>
    <property type="match status" value="1"/>
</dbReference>
<keyword evidence="7" id="KW-0812">Transmembrane</keyword>
<evidence type="ECO:0000313" key="9">
    <source>
        <dbReference type="EMBL" id="GAI13818.1"/>
    </source>
</evidence>
<evidence type="ECO:0000256" key="6">
    <source>
        <dbReference type="ARBA" id="ARBA00023235"/>
    </source>
</evidence>
<keyword evidence="7" id="KW-0472">Membrane</keyword>
<dbReference type="CDD" id="cd00405">
    <property type="entry name" value="PRAI"/>
    <property type="match status" value="1"/>
</dbReference>
<dbReference type="InterPro" id="IPR013785">
    <property type="entry name" value="Aldolase_TIM"/>
</dbReference>
<evidence type="ECO:0000256" key="3">
    <source>
        <dbReference type="ARBA" id="ARBA00022605"/>
    </source>
</evidence>
<feature type="transmembrane region" description="Helical" evidence="7">
    <location>
        <begin position="31"/>
        <end position="54"/>
    </location>
</feature>
<dbReference type="GO" id="GO:0004640">
    <property type="term" value="F:phosphoribosylanthranilate isomerase activity"/>
    <property type="evidence" value="ECO:0007669"/>
    <property type="project" value="UniProtKB-EC"/>
</dbReference>
<reference evidence="9" key="1">
    <citation type="journal article" date="2014" name="Front. Microbiol.">
        <title>High frequency of phylogenetically diverse reductive dehalogenase-homologous genes in deep subseafloor sedimentary metagenomes.</title>
        <authorList>
            <person name="Kawai M."/>
            <person name="Futagami T."/>
            <person name="Toyoda A."/>
            <person name="Takaki Y."/>
            <person name="Nishi S."/>
            <person name="Hori S."/>
            <person name="Arai W."/>
            <person name="Tsubouchi T."/>
            <person name="Morono Y."/>
            <person name="Uchiyama I."/>
            <person name="Ito T."/>
            <person name="Fujiyama A."/>
            <person name="Inagaki F."/>
            <person name="Takami H."/>
        </authorList>
    </citation>
    <scope>NUCLEOTIDE SEQUENCE</scope>
    <source>
        <strain evidence="9">Expedition CK06-06</strain>
    </source>
</reference>
<evidence type="ECO:0000259" key="8">
    <source>
        <dbReference type="Pfam" id="PF00697"/>
    </source>
</evidence>
<evidence type="ECO:0000256" key="1">
    <source>
        <dbReference type="ARBA" id="ARBA00004664"/>
    </source>
</evidence>
<evidence type="ECO:0000256" key="4">
    <source>
        <dbReference type="ARBA" id="ARBA00022822"/>
    </source>
</evidence>
<keyword evidence="4" id="KW-0822">Tryptophan biosynthesis</keyword>
<evidence type="ECO:0000256" key="2">
    <source>
        <dbReference type="ARBA" id="ARBA00012572"/>
    </source>
</evidence>
<sequence length="157" mass="17383">FDTYSEIKRGATGKIFDWDLAIRGKALGMPILAYQASPLVSPYIFLIVSISSFIKKGFFFPGLSSMAVEMGVDALGFIFTPSPRQITPEKARDIISAIPPFVNTVGVFVNENPSTIRQIIRFCGLDLVQLHGDESPEVCNELMPYTIKAFRLKDESS</sequence>
<dbReference type="PANTHER" id="PTHR42894:SF1">
    <property type="entry name" value="N-(5'-PHOSPHORIBOSYL)ANTHRANILATE ISOMERASE"/>
    <property type="match status" value="1"/>
</dbReference>
<keyword evidence="3" id="KW-0028">Amino-acid biosynthesis</keyword>
<keyword evidence="6" id="KW-0413">Isomerase</keyword>
<feature type="non-terminal residue" evidence="9">
    <location>
        <position position="157"/>
    </location>
</feature>
<dbReference type="UniPathway" id="UPA00035">
    <property type="reaction ID" value="UER00042"/>
</dbReference>
<dbReference type="InterPro" id="IPR044643">
    <property type="entry name" value="TrpF_fam"/>
</dbReference>
<keyword evidence="7" id="KW-1133">Transmembrane helix</keyword>
<feature type="domain" description="N-(5'phosphoribosyl) anthranilate isomerase (PRAI)" evidence="8">
    <location>
        <begin position="67"/>
        <end position="152"/>
    </location>
</feature>
<name>X1L4B3_9ZZZZ</name>
<feature type="non-terminal residue" evidence="9">
    <location>
        <position position="1"/>
    </location>
</feature>
<gene>
    <name evidence="9" type="ORF">S06H3_24107</name>
</gene>
<dbReference type="Pfam" id="PF00697">
    <property type="entry name" value="PRAI"/>
    <property type="match status" value="1"/>
</dbReference>
<dbReference type="InterPro" id="IPR011060">
    <property type="entry name" value="RibuloseP-bd_barrel"/>
</dbReference>
<dbReference type="AlphaFoldDB" id="X1L4B3"/>
<comment type="pathway">
    <text evidence="1">Amino-acid biosynthesis; L-tryptophan biosynthesis; L-tryptophan from chorismate: step 3/5.</text>
</comment>
<accession>X1L4B3</accession>
<dbReference type="Gene3D" id="3.20.20.70">
    <property type="entry name" value="Aldolase class I"/>
    <property type="match status" value="1"/>
</dbReference>
<organism evidence="9">
    <name type="scientific">marine sediment metagenome</name>
    <dbReference type="NCBI Taxonomy" id="412755"/>
    <lineage>
        <taxon>unclassified sequences</taxon>
        <taxon>metagenomes</taxon>
        <taxon>ecological metagenomes</taxon>
    </lineage>
</organism>
<dbReference type="EC" id="5.3.1.24" evidence="2"/>
<evidence type="ECO:0000256" key="7">
    <source>
        <dbReference type="SAM" id="Phobius"/>
    </source>
</evidence>
<evidence type="ECO:0000256" key="5">
    <source>
        <dbReference type="ARBA" id="ARBA00023141"/>
    </source>
</evidence>
<keyword evidence="5" id="KW-0057">Aromatic amino acid biosynthesis</keyword>
<proteinExistence type="predicted"/>
<dbReference type="GO" id="GO:0000162">
    <property type="term" value="P:L-tryptophan biosynthetic process"/>
    <property type="evidence" value="ECO:0007669"/>
    <property type="project" value="UniProtKB-UniPathway"/>
</dbReference>
<comment type="caution">
    <text evidence="9">The sequence shown here is derived from an EMBL/GenBank/DDBJ whole genome shotgun (WGS) entry which is preliminary data.</text>
</comment>